<proteinExistence type="predicted"/>
<dbReference type="STRING" id="1312852.EG19_10910"/>
<sequence length="149" mass="17217">MWFCLTPGGPFLLSVVNDNLCRWATLRLLAEAIGEPERAQSVQAEYEAYHHLVNALPTEVWAERLTEAGFEVLEYIPIVPEVTSRVFLFLDNLWHLRLRGGEAGMFFQEWLGHFPNVTQAMRNVLHGLLQMERDWTVTSGVVFFARKRK</sequence>
<keyword evidence="2" id="KW-1185">Reference proteome</keyword>
<organism evidence="1 2">
    <name type="scientific">Thermoanaerobaculum aquaticum</name>
    <dbReference type="NCBI Taxonomy" id="1312852"/>
    <lineage>
        <taxon>Bacteria</taxon>
        <taxon>Pseudomonadati</taxon>
        <taxon>Acidobacteriota</taxon>
        <taxon>Thermoanaerobaculia</taxon>
        <taxon>Thermoanaerobaculales</taxon>
        <taxon>Thermoanaerobaculaceae</taxon>
        <taxon>Thermoanaerobaculum</taxon>
    </lineage>
</organism>
<dbReference type="InterPro" id="IPR029063">
    <property type="entry name" value="SAM-dependent_MTases_sf"/>
</dbReference>
<dbReference type="AlphaFoldDB" id="A0A062XU07"/>
<dbReference type="EMBL" id="JMFG01000068">
    <property type="protein sequence ID" value="KDA52834.1"/>
    <property type="molecule type" value="Genomic_DNA"/>
</dbReference>
<dbReference type="SUPFAM" id="SSF53335">
    <property type="entry name" value="S-adenosyl-L-methionine-dependent methyltransferases"/>
    <property type="match status" value="1"/>
</dbReference>
<reference evidence="1 2" key="1">
    <citation type="submission" date="2014-04" db="EMBL/GenBank/DDBJ databases">
        <title>The Genome Sequence of Thermoanaerobaculum aquaticum MP-01, The First Cultivated Group 23 Acidobacterium.</title>
        <authorList>
            <person name="Stamps B.W."/>
            <person name="Losey N.A."/>
            <person name="Lawson P.A."/>
            <person name="Stevenson B.S."/>
        </authorList>
    </citation>
    <scope>NUCLEOTIDE SEQUENCE [LARGE SCALE GENOMIC DNA]</scope>
    <source>
        <strain evidence="1 2">MP-01</strain>
    </source>
</reference>
<accession>A0A062XU07</accession>
<gene>
    <name evidence="1" type="ORF">EG19_10910</name>
</gene>
<comment type="caution">
    <text evidence="1">The sequence shown here is derived from an EMBL/GenBank/DDBJ whole genome shotgun (WGS) entry which is preliminary data.</text>
</comment>
<evidence type="ECO:0000313" key="1">
    <source>
        <dbReference type="EMBL" id="KDA52834.1"/>
    </source>
</evidence>
<protein>
    <submittedName>
        <fullName evidence="1">Uncharacterized protein</fullName>
    </submittedName>
</protein>
<evidence type="ECO:0000313" key="2">
    <source>
        <dbReference type="Proteomes" id="UP000027284"/>
    </source>
</evidence>
<dbReference type="Proteomes" id="UP000027284">
    <property type="component" value="Unassembled WGS sequence"/>
</dbReference>
<name>A0A062XU07_9BACT</name>